<dbReference type="Pfam" id="PF00005">
    <property type="entry name" value="ABC_tran"/>
    <property type="match status" value="1"/>
</dbReference>
<dbReference type="GO" id="GO:0005524">
    <property type="term" value="F:ATP binding"/>
    <property type="evidence" value="ECO:0007669"/>
    <property type="project" value="UniProtKB-KW"/>
</dbReference>
<dbReference type="PANTHER" id="PTHR43335:SF4">
    <property type="entry name" value="ABC TRANSPORTER, ATP-BINDING PROTEIN"/>
    <property type="match status" value="1"/>
</dbReference>
<dbReference type="InterPro" id="IPR003439">
    <property type="entry name" value="ABC_transporter-like_ATP-bd"/>
</dbReference>
<evidence type="ECO:0000256" key="3">
    <source>
        <dbReference type="ARBA" id="ARBA00022741"/>
    </source>
</evidence>
<evidence type="ECO:0000313" key="7">
    <source>
        <dbReference type="Proteomes" id="UP000363661"/>
    </source>
</evidence>
<accession>A0A564UPV0</accession>
<dbReference type="InterPro" id="IPR017871">
    <property type="entry name" value="ABC_transporter-like_CS"/>
</dbReference>
<keyword evidence="6" id="KW-0378">Hydrolase</keyword>
<keyword evidence="3" id="KW-0547">Nucleotide-binding</keyword>
<dbReference type="AlphaFoldDB" id="A0A564UPV0"/>
<dbReference type="Proteomes" id="UP000363661">
    <property type="component" value="Unassembled WGS sequence"/>
</dbReference>
<keyword evidence="2" id="KW-0813">Transport</keyword>
<proteinExistence type="inferred from homology"/>
<sequence>MTKIELKHVSKTIHKNEVLHDISFMMESGKIYGFQGVNGSGKTMLMRIIIGLIHPTNGSVEINGKVLGRELEFPESIGFLLENPAFLDRYSGYSNLKLLAEIQNNISDAEIKEVLSLVGLNEEASKKKYRKYSLGMKQRLGIAAAIMENPDIIILDEPTNALDMAGVELVKGILQKQKERGALCILSCHDLPVLESLSDEIIKLEKGKIIEHISLSKAGGGTEF</sequence>
<evidence type="ECO:0000256" key="1">
    <source>
        <dbReference type="ARBA" id="ARBA00005417"/>
    </source>
</evidence>
<evidence type="ECO:0000256" key="4">
    <source>
        <dbReference type="ARBA" id="ARBA00022840"/>
    </source>
</evidence>
<dbReference type="GO" id="GO:0016887">
    <property type="term" value="F:ATP hydrolysis activity"/>
    <property type="evidence" value="ECO:0007669"/>
    <property type="project" value="InterPro"/>
</dbReference>
<dbReference type="Gene3D" id="3.40.50.300">
    <property type="entry name" value="P-loop containing nucleotide triphosphate hydrolases"/>
    <property type="match status" value="1"/>
</dbReference>
<organism evidence="6 7">
    <name type="scientific">[Ruminococcus] torques</name>
    <dbReference type="NCBI Taxonomy" id="33039"/>
    <lineage>
        <taxon>Bacteria</taxon>
        <taxon>Bacillati</taxon>
        <taxon>Bacillota</taxon>
        <taxon>Clostridia</taxon>
        <taxon>Lachnospirales</taxon>
        <taxon>Lachnospiraceae</taxon>
        <taxon>Mediterraneibacter</taxon>
    </lineage>
</organism>
<feature type="domain" description="ABC transporter" evidence="5">
    <location>
        <begin position="4"/>
        <end position="224"/>
    </location>
</feature>
<dbReference type="RefSeq" id="WP_144367905.1">
    <property type="nucleotide sequence ID" value="NZ_CABHNA010000099.1"/>
</dbReference>
<evidence type="ECO:0000256" key="2">
    <source>
        <dbReference type="ARBA" id="ARBA00022448"/>
    </source>
</evidence>
<dbReference type="SUPFAM" id="SSF52540">
    <property type="entry name" value="P-loop containing nucleoside triphosphate hydrolases"/>
    <property type="match status" value="1"/>
</dbReference>
<keyword evidence="7" id="KW-1185">Reference proteome</keyword>
<gene>
    <name evidence="6" type="primary">metN2_2</name>
    <name evidence="6" type="ORF">RTSSTS7063_02775</name>
</gene>
<evidence type="ECO:0000313" key="6">
    <source>
        <dbReference type="EMBL" id="VUX21576.1"/>
    </source>
</evidence>
<reference evidence="6 7" key="1">
    <citation type="submission" date="2019-07" db="EMBL/GenBank/DDBJ databases">
        <authorList>
            <person name="Hibberd C M."/>
            <person name="Gehrig L. J."/>
            <person name="Chang H.-W."/>
            <person name="Venkatesh S."/>
        </authorList>
    </citation>
    <scope>NUCLEOTIDE SEQUENCE [LARGE SCALE GENOMIC DNA]</scope>
    <source>
        <strain evidence="6">Ruminococcus_torques_SSTS_Bg7063</strain>
    </source>
</reference>
<dbReference type="PANTHER" id="PTHR43335">
    <property type="entry name" value="ABC TRANSPORTER, ATP-BINDING PROTEIN"/>
    <property type="match status" value="1"/>
</dbReference>
<dbReference type="InterPro" id="IPR003593">
    <property type="entry name" value="AAA+_ATPase"/>
</dbReference>
<dbReference type="EMBL" id="CABHNA010000099">
    <property type="protein sequence ID" value="VUX21576.1"/>
    <property type="molecule type" value="Genomic_DNA"/>
</dbReference>
<dbReference type="EC" id="3.6.3.-" evidence="6"/>
<dbReference type="SMART" id="SM00382">
    <property type="entry name" value="AAA"/>
    <property type="match status" value="1"/>
</dbReference>
<evidence type="ECO:0000259" key="5">
    <source>
        <dbReference type="PROSITE" id="PS50893"/>
    </source>
</evidence>
<comment type="similarity">
    <text evidence="1">Belongs to the ABC transporter superfamily.</text>
</comment>
<dbReference type="PROSITE" id="PS50893">
    <property type="entry name" value="ABC_TRANSPORTER_2"/>
    <property type="match status" value="1"/>
</dbReference>
<dbReference type="InterPro" id="IPR027417">
    <property type="entry name" value="P-loop_NTPase"/>
</dbReference>
<protein>
    <submittedName>
        <fullName evidence="6">Methionine import ATP-binding protein MetN 2</fullName>
        <ecNumber evidence="6">3.6.3.-</ecNumber>
    </submittedName>
</protein>
<dbReference type="PROSITE" id="PS00211">
    <property type="entry name" value="ABC_TRANSPORTER_1"/>
    <property type="match status" value="1"/>
</dbReference>
<name>A0A564UPV0_9FIRM</name>
<keyword evidence="4 6" id="KW-0067">ATP-binding</keyword>